<evidence type="ECO:0008006" key="3">
    <source>
        <dbReference type="Google" id="ProtNLM"/>
    </source>
</evidence>
<evidence type="ECO:0000313" key="1">
    <source>
        <dbReference type="EMBL" id="OAD23244.1"/>
    </source>
</evidence>
<name>A0A176S5N5_9GAMM</name>
<dbReference type="AlphaFoldDB" id="A0A176S5N5"/>
<sequence>MTHFLRSARRTLHEIGILLLLVGCAGSQAQRIDDEARRFGFVRQVIVGNEFHHVVYFNNVSRQSETLHVYLEGDGSPWLRERFVSRDPTPRHPVMLRLMALDTHPSLYLGRPCYHGLANQPGCEPKFWTSGRYSQPVVDNMAAALERVLDKHHKLAFFGFSGGGALAMLLAERFPQTRSVVTIAGNLDPDAWVKFHGYSPLWTSLNPAHRPPLNPRIQQIHLAGERDKNIPPAIIRSALSHQVNAQIDIISNFDHLCCWHRLWPSVLASLIPQDS</sequence>
<dbReference type="Proteomes" id="UP000076962">
    <property type="component" value="Unassembled WGS sequence"/>
</dbReference>
<dbReference type="Gene3D" id="3.40.50.1820">
    <property type="entry name" value="alpha/beta hydrolase"/>
    <property type="match status" value="1"/>
</dbReference>
<keyword evidence="2" id="KW-1185">Reference proteome</keyword>
<dbReference type="SUPFAM" id="SSF53474">
    <property type="entry name" value="alpha/beta-Hydrolases"/>
    <property type="match status" value="1"/>
</dbReference>
<dbReference type="InterPro" id="IPR029058">
    <property type="entry name" value="AB_hydrolase_fold"/>
</dbReference>
<reference evidence="1 2" key="1">
    <citation type="submission" date="2016-05" db="EMBL/GenBank/DDBJ databases">
        <title>Single-cell genome of chain-forming Candidatus Thiomargarita nelsonii and comparison to other large sulfur-oxidizing bacteria.</title>
        <authorList>
            <person name="Winkel M."/>
            <person name="Salman V."/>
            <person name="Woyke T."/>
            <person name="Schulz-Vogt H."/>
            <person name="Richter M."/>
            <person name="Flood B."/>
            <person name="Bailey J."/>
            <person name="Amann R."/>
            <person name="Mussmann M."/>
        </authorList>
    </citation>
    <scope>NUCLEOTIDE SEQUENCE [LARGE SCALE GENOMIC DNA]</scope>
    <source>
        <strain evidence="1 2">THI036</strain>
    </source>
</reference>
<organism evidence="1 2">
    <name type="scientific">Candidatus Thiomargarita nelsonii</name>
    <dbReference type="NCBI Taxonomy" id="1003181"/>
    <lineage>
        <taxon>Bacteria</taxon>
        <taxon>Pseudomonadati</taxon>
        <taxon>Pseudomonadota</taxon>
        <taxon>Gammaproteobacteria</taxon>
        <taxon>Thiotrichales</taxon>
        <taxon>Thiotrichaceae</taxon>
        <taxon>Thiomargarita</taxon>
    </lineage>
</organism>
<comment type="caution">
    <text evidence="1">The sequence shown here is derived from an EMBL/GenBank/DDBJ whole genome shotgun (WGS) entry which is preliminary data.</text>
</comment>
<proteinExistence type="predicted"/>
<evidence type="ECO:0000313" key="2">
    <source>
        <dbReference type="Proteomes" id="UP000076962"/>
    </source>
</evidence>
<gene>
    <name evidence="1" type="ORF">THIOM_000928</name>
</gene>
<dbReference type="PATRIC" id="fig|1003181.4.peg.1342"/>
<protein>
    <recommendedName>
        <fullName evidence="3">Alpha/beta hydrolase</fullName>
    </recommendedName>
</protein>
<accession>A0A176S5N5</accession>
<dbReference type="EMBL" id="LUTY01000472">
    <property type="protein sequence ID" value="OAD23244.1"/>
    <property type="molecule type" value="Genomic_DNA"/>
</dbReference>